<dbReference type="Proteomes" id="UP000177325">
    <property type="component" value="Unassembled WGS sequence"/>
</dbReference>
<accession>A0A1F6FHN3</accession>
<gene>
    <name evidence="3" type="ORF">A3G90_05005</name>
</gene>
<dbReference type="STRING" id="1798525.A3G90_05005"/>
<evidence type="ECO:0000313" key="4">
    <source>
        <dbReference type="Proteomes" id="UP000177325"/>
    </source>
</evidence>
<feature type="compositionally biased region" description="Low complexity" evidence="1">
    <location>
        <begin position="46"/>
        <end position="66"/>
    </location>
</feature>
<feature type="region of interest" description="Disordered" evidence="1">
    <location>
        <begin position="33"/>
        <end position="66"/>
    </location>
</feature>
<evidence type="ECO:0000256" key="1">
    <source>
        <dbReference type="SAM" id="MobiDB-lite"/>
    </source>
</evidence>
<organism evidence="3 4">
    <name type="scientific">Candidatus Kaiserbacteria bacterium RIFCSPLOWO2_12_FULL_45_26</name>
    <dbReference type="NCBI Taxonomy" id="1798525"/>
    <lineage>
        <taxon>Bacteria</taxon>
        <taxon>Candidatus Kaiseribacteriota</taxon>
    </lineage>
</organism>
<reference evidence="3 4" key="1">
    <citation type="journal article" date="2016" name="Nat. Commun.">
        <title>Thousands of microbial genomes shed light on interconnected biogeochemical processes in an aquifer system.</title>
        <authorList>
            <person name="Anantharaman K."/>
            <person name="Brown C.T."/>
            <person name="Hug L.A."/>
            <person name="Sharon I."/>
            <person name="Castelle C.J."/>
            <person name="Probst A.J."/>
            <person name="Thomas B.C."/>
            <person name="Singh A."/>
            <person name="Wilkins M.J."/>
            <person name="Karaoz U."/>
            <person name="Brodie E.L."/>
            <person name="Williams K.H."/>
            <person name="Hubbard S.S."/>
            <person name="Banfield J.F."/>
        </authorList>
    </citation>
    <scope>NUCLEOTIDE SEQUENCE [LARGE SCALE GENOMIC DNA]</scope>
</reference>
<name>A0A1F6FHN3_9BACT</name>
<protein>
    <submittedName>
        <fullName evidence="3">Uncharacterized protein</fullName>
    </submittedName>
</protein>
<comment type="caution">
    <text evidence="3">The sequence shown here is derived from an EMBL/GenBank/DDBJ whole genome shotgun (WGS) entry which is preliminary data.</text>
</comment>
<dbReference type="AlphaFoldDB" id="A0A1F6FHN3"/>
<feature type="signal peptide" evidence="2">
    <location>
        <begin position="1"/>
        <end position="34"/>
    </location>
</feature>
<proteinExistence type="predicted"/>
<keyword evidence="2" id="KW-0732">Signal</keyword>
<evidence type="ECO:0000256" key="2">
    <source>
        <dbReference type="SAM" id="SignalP"/>
    </source>
</evidence>
<evidence type="ECO:0000313" key="3">
    <source>
        <dbReference type="EMBL" id="OGG85378.1"/>
    </source>
</evidence>
<dbReference type="EMBL" id="MFMM01000001">
    <property type="protein sequence ID" value="OGG85378.1"/>
    <property type="molecule type" value="Genomic_DNA"/>
</dbReference>
<sequence length="127" mass="13253">MRAIAKTQTKCGQILLALLMVMMGFVLNMTPAQADGKKPGVPTVMSPPAKKAPPSKASPPKKVVPPVVTATPTKTCKWVLIGATTTASQVIEIHGQILNSCLGPWFSPGQGAIIPGGQTTTYARVCE</sequence>
<feature type="chain" id="PRO_5009524348" evidence="2">
    <location>
        <begin position="35"/>
        <end position="127"/>
    </location>
</feature>